<dbReference type="RefSeq" id="NP_001076390.1">
    <property type="nucleotide sequence ID" value="NM_001082921.1"/>
</dbReference>
<protein>
    <submittedName>
        <fullName evidence="7">Protein phosphatase 1 regulatory subunit 15A</fullName>
    </submittedName>
    <submittedName>
        <fullName evidence="5">Protein phosphatase 1, regulatory subunit 15A</fullName>
    </submittedName>
    <submittedName>
        <fullName evidence="4">Zgc:162126 protein</fullName>
    </submittedName>
</protein>
<reference evidence="7" key="4">
    <citation type="journal article" date="2013" name="Environ. Sci. Technol.">
        <title>Gene responses in the central nervous system of zebrafish embryos exposed to the neurotoxicant methyl mercury.</title>
        <authorList>
            <person name="Ho N.Y."/>
            <person name="Yang L."/>
            <person name="Legradi J."/>
            <person name="Armant O."/>
            <person name="Takamiya M."/>
            <person name="Rastegar S."/>
            <person name="Strahle U."/>
        </authorList>
    </citation>
    <scope>NUCLEOTIDE SEQUENCE</scope>
</reference>
<name>A3KNJ7_DANRE</name>
<dbReference type="HOGENOM" id="CLU_871415_0_0_1"/>
<reference evidence="7" key="2">
    <citation type="journal article" date="2011" name="Hepatology">
        <title>Activating transcription factor 6 plays protective and pathological roles in steatosis due to endoplasmic reticulum stress in zebrafish.</title>
        <authorList>
            <person name="Cinaroglu A."/>
            <person name="Gao C."/>
            <person name="Imrie D."/>
            <person name="Sadler K.C."/>
        </authorList>
    </citation>
    <scope>NUCLEOTIDE SEQUENCE</scope>
</reference>
<dbReference type="STRING" id="7955.ENSDARP00000091169"/>
<dbReference type="KEGG" id="dre:797943"/>
<dbReference type="CTD" id="23645"/>
<reference evidence="7" key="7">
    <citation type="journal article" date="2015" name="Nat. Commun.">
        <title>RFX transcription factors are essential for hearing in mice.</title>
        <authorList>
            <person name="Elkon R."/>
            <person name="Milon B."/>
            <person name="Morrison L."/>
            <person name="Shah M."/>
            <person name="Vijayakumar S."/>
            <person name="Racherla M."/>
            <person name="Leitch C.C."/>
            <person name="Silipino L."/>
            <person name="Hadi S."/>
            <person name="Weiss-Gayet M."/>
            <person name="Barras E."/>
            <person name="Schmid C.D."/>
            <person name="Ait-Lounis A."/>
            <person name="Barnes A."/>
            <person name="Song Y."/>
            <person name="Eisenman D.J."/>
            <person name="Eliyahu E."/>
            <person name="Frolenkov G.I."/>
            <person name="Strome S.E."/>
            <person name="Durand B."/>
            <person name="Zaghloul N.A."/>
            <person name="Jones S.M."/>
            <person name="Reith W."/>
            <person name="Hertzano R."/>
        </authorList>
    </citation>
    <scope>NUCLEOTIDE SEQUENCE</scope>
</reference>
<feature type="compositionally biased region" description="Basic and acidic residues" evidence="3">
    <location>
        <begin position="119"/>
        <end position="128"/>
    </location>
</feature>
<dbReference type="eggNOG" id="ENOG502S745">
    <property type="taxonomic scope" value="Eukaryota"/>
</dbReference>
<evidence type="ECO:0000313" key="8">
    <source>
        <dbReference type="ZFIN" id="ZDB-GENE-030131-4408"/>
    </source>
</evidence>
<dbReference type="GO" id="GO:0000164">
    <property type="term" value="C:protein phosphatase type 1 complex"/>
    <property type="evidence" value="ECO:0000318"/>
    <property type="project" value="GO_Central"/>
</dbReference>
<reference evidence="7" key="6">
    <citation type="journal article" date="2014" name="Cell Rep.">
        <title>Hypoxia-inducible factor 3 is an oxygen-dependent transcription activator and regulates a distinct transcriptional response to hypoxia.</title>
        <authorList>
            <person name="Zhang P."/>
            <person name="Yao Q."/>
            <person name="Lu L."/>
            <person name="Li Y."/>
            <person name="Chen P.J."/>
            <person name="Duan C."/>
        </authorList>
    </citation>
    <scope>NUCLEOTIDE SEQUENCE</scope>
</reference>
<keyword evidence="2" id="KW-0677">Repeat</keyword>
<feature type="compositionally biased region" description="Basic and acidic residues" evidence="3">
    <location>
        <begin position="230"/>
        <end position="241"/>
    </location>
</feature>
<dbReference type="PANTHER" id="PTHR16489:SF14">
    <property type="entry name" value="PROTEIN PHOSPHATASE 1 REGULATORY SUBUNIT 15A"/>
    <property type="match status" value="1"/>
</dbReference>
<dbReference type="GO" id="GO:0005783">
    <property type="term" value="C:endoplasmic reticulum"/>
    <property type="evidence" value="ECO:0000318"/>
    <property type="project" value="GO_Central"/>
</dbReference>
<feature type="compositionally biased region" description="Polar residues" evidence="3">
    <location>
        <begin position="217"/>
        <end position="229"/>
    </location>
</feature>
<reference evidence="7" key="8">
    <citation type="journal article" date="2016" name="BMC Genomics">
        <title>Gene evolution and gene expression after whole genome duplication in fish: the PhyloFish database.</title>
        <authorList>
            <person name="Pasquier J."/>
            <person name="Cabau C."/>
            <person name="Nguyen T."/>
            <person name="Jouanno E."/>
            <person name="Severac D."/>
            <person name="Braasch I."/>
            <person name="Journot L."/>
            <person name="Pontarotti P."/>
            <person name="Klopp C."/>
            <person name="Postlethwait J.H."/>
            <person name="Guiguen Y."/>
            <person name="Bobe J."/>
        </authorList>
    </citation>
    <scope>NUCLEOTIDE SEQUENCE</scope>
</reference>
<accession>A3KNJ7</accession>
<feature type="region of interest" description="Disordered" evidence="3">
    <location>
        <begin position="209"/>
        <end position="245"/>
    </location>
</feature>
<dbReference type="Bgee" id="ENSDARG00000069135">
    <property type="expression patterns" value="Expressed in granulocyte and 32 other cell types or tissues"/>
</dbReference>
<feature type="compositionally biased region" description="Acidic residues" evidence="3">
    <location>
        <begin position="143"/>
        <end position="187"/>
    </location>
</feature>
<dbReference type="EMBL" id="CU651662">
    <property type="status" value="NOT_ANNOTATED_CDS"/>
    <property type="molecule type" value="Genomic_DNA"/>
</dbReference>
<dbReference type="EMBL" id="BC133878">
    <property type="protein sequence ID" value="AAI33879.1"/>
    <property type="molecule type" value="mRNA"/>
</dbReference>
<dbReference type="GO" id="GO:0019888">
    <property type="term" value="F:protein phosphatase regulator activity"/>
    <property type="evidence" value="ECO:0000318"/>
    <property type="project" value="GO_Central"/>
</dbReference>
<evidence type="ECO:0000313" key="4">
    <source>
        <dbReference type="EMBL" id="AAI33879.1"/>
    </source>
</evidence>
<reference evidence="5 6" key="5">
    <citation type="journal article" date="2013" name="Nature">
        <title>The zebrafish reference genome sequence and its relationship to the human genome.</title>
        <authorList>
            <consortium name="Genome Reference Consortium Zebrafish"/>
            <person name="Howe K."/>
            <person name="Clark M.D."/>
            <person name="Torroja C.F."/>
            <person name="Torrance J."/>
            <person name="Berthelot C."/>
            <person name="Muffato M."/>
            <person name="Collins J.E."/>
            <person name="Humphray S."/>
            <person name="McLaren K."/>
            <person name="Matthews L."/>
            <person name="McLaren S."/>
            <person name="Sealy I."/>
            <person name="Caccamo M."/>
            <person name="Churcher C."/>
            <person name="Scott C."/>
            <person name="Barrett J.C."/>
            <person name="Koch R."/>
            <person name="Rauch G.J."/>
            <person name="White S."/>
            <person name="Chow W."/>
            <person name="Kilian B."/>
            <person name="Quintais L.T."/>
            <person name="Guerra-Assuncao J.A."/>
            <person name="Zhou Y."/>
            <person name="Gu Y."/>
            <person name="Yen J."/>
            <person name="Vogel J.H."/>
            <person name="Eyre T."/>
            <person name="Redmond S."/>
            <person name="Banerjee R."/>
            <person name="Chi J."/>
            <person name="Fu B."/>
            <person name="Langley E."/>
            <person name="Maguire S.F."/>
            <person name="Laird G.K."/>
            <person name="Lloyd D."/>
            <person name="Kenyon E."/>
            <person name="Donaldson S."/>
            <person name="Sehra H."/>
            <person name="Almeida-King J."/>
            <person name="Loveland J."/>
            <person name="Trevanion S."/>
            <person name="Jones M."/>
            <person name="Quail M."/>
            <person name="Willey D."/>
            <person name="Hunt A."/>
            <person name="Burton J."/>
            <person name="Sims S."/>
            <person name="McLay K."/>
            <person name="Plumb B."/>
            <person name="Davis J."/>
            <person name="Clee C."/>
            <person name="Oliver K."/>
            <person name="Clark R."/>
            <person name="Riddle C."/>
            <person name="Elliot D."/>
            <person name="Eliott D."/>
            <person name="Threadgold G."/>
            <person name="Harden G."/>
            <person name="Ware D."/>
            <person name="Begum S."/>
            <person name="Mortimore B."/>
            <person name="Mortimer B."/>
            <person name="Kerry G."/>
            <person name="Heath P."/>
            <person name="Phillimore B."/>
            <person name="Tracey A."/>
            <person name="Corby N."/>
            <person name="Dunn M."/>
            <person name="Johnson C."/>
            <person name="Wood J."/>
            <person name="Clark S."/>
            <person name="Pelan S."/>
            <person name="Griffiths G."/>
            <person name="Smith M."/>
            <person name="Glithero R."/>
            <person name="Howden P."/>
            <person name="Barker N."/>
            <person name="Lloyd C."/>
            <person name="Stevens C."/>
            <person name="Harley J."/>
            <person name="Holt K."/>
            <person name="Panagiotidis G."/>
            <person name="Lovell J."/>
            <person name="Beasley H."/>
            <person name="Henderson C."/>
            <person name="Gordon D."/>
            <person name="Auger K."/>
            <person name="Wright D."/>
            <person name="Collins J."/>
            <person name="Raisen C."/>
            <person name="Dyer L."/>
            <person name="Leung K."/>
            <person name="Robertson L."/>
            <person name="Ambridge K."/>
            <person name="Leongamornlert D."/>
            <person name="McGuire S."/>
            <person name="Gilderthorp R."/>
            <person name="Griffiths C."/>
            <person name="Manthravadi D."/>
            <person name="Nichol S."/>
            <person name="Barker G."/>
            <person name="Whitehead S."/>
            <person name="Kay M."/>
            <person name="Brown J."/>
            <person name="Murnane C."/>
            <person name="Gray E."/>
            <person name="Humphries M."/>
            <person name="Sycamore N."/>
            <person name="Barker D."/>
            <person name="Saunders D."/>
            <person name="Wallis J."/>
            <person name="Babbage A."/>
            <person name="Hammond S."/>
            <person name="Mashreghi-Mohammadi M."/>
            <person name="Barr L."/>
            <person name="Martin S."/>
            <person name="Wray P."/>
            <person name="Ellington A."/>
            <person name="Matthews N."/>
            <person name="Ellwood M."/>
            <person name="Woodmansey R."/>
            <person name="Clark G."/>
            <person name="Cooper J."/>
            <person name="Cooper J."/>
            <person name="Tromans A."/>
            <person name="Grafham D."/>
            <person name="Skuce C."/>
            <person name="Pandian R."/>
            <person name="Andrews R."/>
            <person name="Harrison E."/>
            <person name="Kimberley A."/>
            <person name="Garnett J."/>
            <person name="Fosker N."/>
            <person name="Hall R."/>
            <person name="Garner P."/>
            <person name="Kelly D."/>
            <person name="Bird C."/>
            <person name="Palmer S."/>
            <person name="Gehring I."/>
            <person name="Berger A."/>
            <person name="Dooley C.M."/>
            <person name="Ersan-Urun Z."/>
            <person name="Eser C."/>
            <person name="Geiger H."/>
            <person name="Geisler M."/>
            <person name="Karotki L."/>
            <person name="Kirn A."/>
            <person name="Konantz J."/>
            <person name="Konantz M."/>
            <person name="Oberlander M."/>
            <person name="Rudolph-Geiger S."/>
            <person name="Teucke M."/>
            <person name="Lanz C."/>
            <person name="Raddatz G."/>
            <person name="Osoegawa K."/>
            <person name="Zhu B."/>
            <person name="Rapp A."/>
            <person name="Widaa S."/>
            <person name="Langford C."/>
            <person name="Yang F."/>
            <person name="Schuster S.C."/>
            <person name="Carter N.P."/>
            <person name="Harrow J."/>
            <person name="Ning Z."/>
            <person name="Herrero J."/>
            <person name="Searle S.M."/>
            <person name="Enright A."/>
            <person name="Geisler R."/>
            <person name="Plasterk R.H."/>
            <person name="Lee C."/>
            <person name="Westerfield M."/>
            <person name="de Jong P.J."/>
            <person name="Zon L.I."/>
            <person name="Postlethwait J.H."/>
            <person name="Nusslein-Volhard C."/>
            <person name="Hubbard T.J."/>
            <person name="Roest Crollius H."/>
            <person name="Rogers J."/>
            <person name="Stemple D.L."/>
        </authorList>
    </citation>
    <scope>NUCLEOTIDE SEQUENCE [LARGE SCALE GENOMIC DNA]</scope>
    <source>
        <strain evidence="5">Tuebingen</strain>
    </source>
</reference>
<evidence type="ECO:0000313" key="7">
    <source>
        <dbReference type="RefSeq" id="NP_001076390.1"/>
    </source>
</evidence>
<dbReference type="ZFIN" id="ZDB-GENE-030131-4408">
    <property type="gene designation" value="ppp1r15a"/>
</dbReference>
<dbReference type="GeneTree" id="ENSGT00940000154404"/>
<evidence type="ECO:0000313" key="5">
    <source>
        <dbReference type="Ensembl" id="ENSDARP00000091169"/>
    </source>
</evidence>
<proteinExistence type="evidence at transcript level"/>
<reference evidence="7" key="11">
    <citation type="journal article" date="2018" name="Environ. Pollut.">
        <title>Crosstalk of oxidative damage, apoptosis, and autophagy under endoplasmic reticulum (ER) stress involved in thifluzamide-induced liver damage in zebrafish (Danio rerio).</title>
        <authorList>
            <person name="Yang Y."/>
            <person name="Dong F."/>
            <person name="Liu X."/>
            <person name="Xu J."/>
            <person name="Wu X."/>
            <person name="Liu W."/>
            <person name="Zheng Y."/>
        </authorList>
    </citation>
    <scope>NUCLEOTIDE SEQUENCE</scope>
</reference>
<dbReference type="Proteomes" id="UP000000437">
    <property type="component" value="Chromosome 7"/>
</dbReference>
<gene>
    <name evidence="5 7 8" type="primary">ppp1r15a</name>
    <name evidence="7" type="synonym">wu:fd02c11</name>
    <name evidence="4 7" type="ORF">zgc:162126</name>
</gene>
<evidence type="ECO:0000256" key="1">
    <source>
        <dbReference type="ARBA" id="ARBA00010161"/>
    </source>
</evidence>
<dbReference type="InterPro" id="IPR051254">
    <property type="entry name" value="PPP1R15"/>
</dbReference>
<organism evidence="4">
    <name type="scientific">Danio rerio</name>
    <name type="common">Zebrafish</name>
    <name type="synonym">Brachydanio rerio</name>
    <dbReference type="NCBI Taxonomy" id="7955"/>
    <lineage>
        <taxon>Eukaryota</taxon>
        <taxon>Metazoa</taxon>
        <taxon>Chordata</taxon>
        <taxon>Craniata</taxon>
        <taxon>Vertebrata</taxon>
        <taxon>Euteleostomi</taxon>
        <taxon>Actinopterygii</taxon>
        <taxon>Neopterygii</taxon>
        <taxon>Teleostei</taxon>
        <taxon>Ostariophysi</taxon>
        <taxon>Cypriniformes</taxon>
        <taxon>Danionidae</taxon>
        <taxon>Danioninae</taxon>
        <taxon>Danio</taxon>
    </lineage>
</organism>
<reference evidence="7" key="13">
    <citation type="journal article" date="2022" name="Int. J. Mol. Sci.">
        <title>Slc38a9 Deficiency Induces Apoptosis and Metabolic Dysregulation and Leads to Premature Death in Zebrafish.</title>
        <authorList>
            <person name="Wu X."/>
            <person name="Chen J."/>
            <person name="Liu C."/>
            <person name="Wang X."/>
            <person name="Zhou H."/>
            <person name="Mai K."/>
            <person name="He G."/>
        </authorList>
    </citation>
    <scope>NUCLEOTIDE SEQUENCE</scope>
</reference>
<reference evidence="4" key="1">
    <citation type="submission" date="2007-03" db="EMBL/GenBank/DDBJ databases">
        <authorList>
            <consortium name="NIH - Zebrafish Gene Collection (ZGC) project"/>
        </authorList>
    </citation>
    <scope>NUCLEOTIDE SEQUENCE [LARGE SCALE MRNA]</scope>
    <source>
        <tissue evidence="4">Whole</tissue>
    </source>
</reference>
<comment type="similarity">
    <text evidence="1">Belongs to the PPP1R15 family.</text>
</comment>
<reference evidence="7" key="14">
    <citation type="submission" date="2025-04" db="UniProtKB">
        <authorList>
            <consortium name="RefSeq"/>
        </authorList>
    </citation>
    <scope>IDENTIFICATION</scope>
</reference>
<sequence length="319" mass="36721">MAPFTISTPHPSPHQGCLPQKPLFVQSEMSLSSSKRQDLCVFDHLKASIIKMKLWQAVNAVQNYCMSLTQLLKSKMIFFICVGRKIVAMMGILRKSGAEALERPEARDEEREMKDMDMDLAEKERESSQNDDDLEEKERESSQNDDEDDGEWESDEEAEDKEEDEETEDDDDDSDWSDDDDDDDSEASAESLEIWESFLNNGDPYNPLSFSSSVSSRTNTQPIKTQPSADTRREESPEKTQSKSSGKKVCFSERVCVRPLLVWSYASRSARDGSCWLQMARDRERFRRRVQTLEPVLKPCLMPEHRARVWERLHINTAS</sequence>
<dbReference type="OrthoDB" id="5976067at2759"/>
<dbReference type="PANTHER" id="PTHR16489">
    <property type="entry name" value="GH11727P"/>
    <property type="match status" value="1"/>
</dbReference>
<feature type="region of interest" description="Disordered" evidence="3">
    <location>
        <begin position="119"/>
        <end position="189"/>
    </location>
</feature>
<dbReference type="AGR" id="ZFIN:ZDB-GENE-030131-4408"/>
<keyword evidence="6" id="KW-1185">Reference proteome</keyword>
<dbReference type="GeneID" id="797943"/>
<accession>A0A8M1NC13</accession>
<reference evidence="7" key="12">
    <citation type="journal article" date="2018" name="Environ. Sci. Technol.">
        <title>Down-Regulation of hspb9 and hspb11 Contributes to Wavy Notochord in Zebrafish Embryos Following Exposure to Polychlorinated Diphenylsulfides.</title>
        <authorList>
            <person name="Zhang R."/>
            <person name="Wang X."/>
            <person name="Zhang X."/>
            <person name="Zhang J."/>
            <person name="Zhang X."/>
            <person name="Shi X."/>
            <person name="Crump D."/>
            <person name="Letcher R.J."/>
            <person name="Giesy J.P."/>
            <person name="Liu C."/>
        </authorList>
    </citation>
    <scope>NUCLEOTIDE SEQUENCE</scope>
</reference>
<dbReference type="Ensembl" id="ENSDART00000100396.5">
    <property type="protein sequence ID" value="ENSDARP00000091169.2"/>
    <property type="gene ID" value="ENSDARG00000069135.5"/>
</dbReference>
<dbReference type="PaxDb" id="7955-ENSDARP00000091169"/>
<dbReference type="OMA" id="HRARVWD"/>
<dbReference type="AlphaFoldDB" id="A3KNJ7"/>
<reference evidence="7" key="10">
    <citation type="journal article" date="2018" name="Environ. Pollut.">
        <title>Parental exposure to gamma radiation causes progressively altered transcriptomes linked to adverse effects in zebrafish offspring.</title>
        <authorList>
            <person name="Hurem S."/>
            <person name="Martin L.M."/>
            <person name="Lindeman L."/>
            <person name="Brede D.A."/>
            <person name="Salbu B."/>
            <person name="Lyche J.L."/>
            <person name="Alestrom P."/>
            <person name="Kamstra J.H."/>
        </authorList>
    </citation>
    <scope>NUCLEOTIDE SEQUENCE</scope>
</reference>
<evidence type="ECO:0000256" key="2">
    <source>
        <dbReference type="ARBA" id="ARBA00022737"/>
    </source>
</evidence>
<reference evidence="7" key="9">
    <citation type="journal article" date="2018" name="Autophagy">
        <title>Loss of the novel Vcp (valosin containing protein) interactor Washc4 interferes with autophagy-mediated proteostasis in striated muscle and leads to myopathy in vivo.</title>
        <authorList>
            <person name="Kustermann M."/>
            <person name="Manta L."/>
            <person name="Paone C."/>
            <person name="Kustermann J."/>
            <person name="Lausser L."/>
            <person name="Wiesner C."/>
            <person name="Eichinger L."/>
            <person name="Clemen C.S."/>
            <person name="Schroder R."/>
            <person name="Kestler H.A."/>
            <person name="Sandri M."/>
            <person name="Rottbauer W."/>
            <person name="Just S."/>
        </authorList>
    </citation>
    <scope>NUCLEOTIDE SEQUENCE</scope>
</reference>
<evidence type="ECO:0000256" key="3">
    <source>
        <dbReference type="SAM" id="MobiDB-lite"/>
    </source>
</evidence>
<dbReference type="GO" id="GO:0034976">
    <property type="term" value="P:response to endoplasmic reticulum stress"/>
    <property type="evidence" value="ECO:0000318"/>
    <property type="project" value="GO_Central"/>
</dbReference>
<evidence type="ECO:0000313" key="6">
    <source>
        <dbReference type="Proteomes" id="UP000000437"/>
    </source>
</evidence>
<reference evidence="5" key="3">
    <citation type="submission" date="2012-02" db="UniProtKB">
        <authorList>
            <consortium name="Ensembl"/>
        </authorList>
    </citation>
    <scope>IDENTIFICATION</scope>
    <source>
        <strain evidence="5">Tuebingen</strain>
    </source>
</reference>